<proteinExistence type="predicted"/>
<evidence type="ECO:0000256" key="1">
    <source>
        <dbReference type="SAM" id="MobiDB-lite"/>
    </source>
</evidence>
<organism evidence="2 3">
    <name type="scientific">Actinomadura rugatobispora</name>
    <dbReference type="NCBI Taxonomy" id="1994"/>
    <lineage>
        <taxon>Bacteria</taxon>
        <taxon>Bacillati</taxon>
        <taxon>Actinomycetota</taxon>
        <taxon>Actinomycetes</taxon>
        <taxon>Streptosporangiales</taxon>
        <taxon>Thermomonosporaceae</taxon>
        <taxon>Actinomadura</taxon>
    </lineage>
</organism>
<keyword evidence="3" id="KW-1185">Reference proteome</keyword>
<evidence type="ECO:0000313" key="3">
    <source>
        <dbReference type="Proteomes" id="UP001596074"/>
    </source>
</evidence>
<feature type="region of interest" description="Disordered" evidence="1">
    <location>
        <begin position="22"/>
        <end position="41"/>
    </location>
</feature>
<comment type="caution">
    <text evidence="2">The sequence shown here is derived from an EMBL/GenBank/DDBJ whole genome shotgun (WGS) entry which is preliminary data.</text>
</comment>
<dbReference type="Proteomes" id="UP001596074">
    <property type="component" value="Unassembled WGS sequence"/>
</dbReference>
<dbReference type="EMBL" id="JBHSON010000163">
    <property type="protein sequence ID" value="MFC5754564.1"/>
    <property type="molecule type" value="Genomic_DNA"/>
</dbReference>
<feature type="compositionally biased region" description="Basic and acidic residues" evidence="1">
    <location>
        <begin position="94"/>
        <end position="104"/>
    </location>
</feature>
<reference evidence="3" key="1">
    <citation type="journal article" date="2019" name="Int. J. Syst. Evol. Microbiol.">
        <title>The Global Catalogue of Microorganisms (GCM) 10K type strain sequencing project: providing services to taxonomists for standard genome sequencing and annotation.</title>
        <authorList>
            <consortium name="The Broad Institute Genomics Platform"/>
            <consortium name="The Broad Institute Genome Sequencing Center for Infectious Disease"/>
            <person name="Wu L."/>
            <person name="Ma J."/>
        </authorList>
    </citation>
    <scope>NUCLEOTIDE SEQUENCE [LARGE SCALE GENOMIC DNA]</scope>
    <source>
        <strain evidence="3">KCTC 42087</strain>
    </source>
</reference>
<dbReference type="RefSeq" id="WP_378292796.1">
    <property type="nucleotide sequence ID" value="NZ_JBHSON010000163.1"/>
</dbReference>
<gene>
    <name evidence="2" type="ORF">ACFPZN_53885</name>
</gene>
<accession>A0ABW1AIT6</accession>
<sequence>MSRDSHSGLQCPHCRTHLALVAAPDSAPDPKTAPARPAAAVDQPFLVREEWSPPPVGEVLAQYAHLTKDTATALRGAARVRDSLNRARQAAARKRTEQRAARSA</sequence>
<protein>
    <submittedName>
        <fullName evidence="2">Uncharacterized protein</fullName>
    </submittedName>
</protein>
<name>A0ABW1AIT6_9ACTN</name>
<evidence type="ECO:0000313" key="2">
    <source>
        <dbReference type="EMBL" id="MFC5754564.1"/>
    </source>
</evidence>
<feature type="region of interest" description="Disordered" evidence="1">
    <location>
        <begin position="77"/>
        <end position="104"/>
    </location>
</feature>